<name>A0A0G0YGF9_UNCC2</name>
<proteinExistence type="predicted"/>
<organism evidence="1 2">
    <name type="scientific">candidate division CPR2 bacterium GW2011_GWC1_41_48</name>
    <dbReference type="NCBI Taxonomy" id="1618344"/>
    <lineage>
        <taxon>Bacteria</taxon>
        <taxon>Bacteria division CPR2</taxon>
    </lineage>
</organism>
<comment type="caution">
    <text evidence="1">The sequence shown here is derived from an EMBL/GenBank/DDBJ whole genome shotgun (WGS) entry which is preliminary data.</text>
</comment>
<protein>
    <submittedName>
        <fullName evidence="1">Uncharacterized protein</fullName>
    </submittedName>
</protein>
<reference evidence="1 2" key="1">
    <citation type="journal article" date="2015" name="Nature">
        <title>rRNA introns, odd ribosomes, and small enigmatic genomes across a large radiation of phyla.</title>
        <authorList>
            <person name="Brown C.T."/>
            <person name="Hug L.A."/>
            <person name="Thomas B.C."/>
            <person name="Sharon I."/>
            <person name="Castelle C.J."/>
            <person name="Singh A."/>
            <person name="Wilkins M.J."/>
            <person name="Williams K.H."/>
            <person name="Banfield J.F."/>
        </authorList>
    </citation>
    <scope>NUCLEOTIDE SEQUENCE [LARGE SCALE GENOMIC DNA]</scope>
</reference>
<gene>
    <name evidence="1" type="ORF">UU65_C0006G0001</name>
</gene>
<evidence type="ECO:0000313" key="2">
    <source>
        <dbReference type="Proteomes" id="UP000033869"/>
    </source>
</evidence>
<dbReference type="Proteomes" id="UP000033869">
    <property type="component" value="Unassembled WGS sequence"/>
</dbReference>
<dbReference type="EMBL" id="LCBL01000006">
    <property type="protein sequence ID" value="KKS08631.1"/>
    <property type="molecule type" value="Genomic_DNA"/>
</dbReference>
<feature type="non-terminal residue" evidence="1">
    <location>
        <position position="1"/>
    </location>
</feature>
<evidence type="ECO:0000313" key="1">
    <source>
        <dbReference type="EMBL" id="KKS08631.1"/>
    </source>
</evidence>
<dbReference type="AlphaFoldDB" id="A0A0G0YGF9"/>
<accession>A0A0G0YGF9</accession>
<sequence>IEKVAVTDNHIILILDFKKILEEEAIQNIASEAEKMEVKGKKKAK</sequence>